<dbReference type="InterPro" id="IPR027273">
    <property type="entry name" value="Neocarzinostatin-like"/>
</dbReference>
<feature type="chain" id="PRO_5020237606" evidence="3">
    <location>
        <begin position="35"/>
        <end position="257"/>
    </location>
</feature>
<evidence type="ECO:0000256" key="2">
    <source>
        <dbReference type="SAM" id="Phobius"/>
    </source>
</evidence>
<dbReference type="Proteomes" id="UP000295621">
    <property type="component" value="Unassembled WGS sequence"/>
</dbReference>
<name>A0A4V2XVK7_9ACTN</name>
<feature type="transmembrane region" description="Helical" evidence="2">
    <location>
        <begin position="226"/>
        <end position="246"/>
    </location>
</feature>
<dbReference type="Gene3D" id="2.60.40.230">
    <property type="entry name" value="Neocarzinostatin-like"/>
    <property type="match status" value="1"/>
</dbReference>
<organism evidence="4 5">
    <name type="scientific">Jiangella ureilytica</name>
    <dbReference type="NCBI Taxonomy" id="2530374"/>
    <lineage>
        <taxon>Bacteria</taxon>
        <taxon>Bacillati</taxon>
        <taxon>Actinomycetota</taxon>
        <taxon>Actinomycetes</taxon>
        <taxon>Jiangellales</taxon>
        <taxon>Jiangellaceae</taxon>
        <taxon>Jiangella</taxon>
    </lineage>
</organism>
<evidence type="ECO:0000256" key="1">
    <source>
        <dbReference type="SAM" id="MobiDB-lite"/>
    </source>
</evidence>
<sequence length="257" mass="25276">MSNVSRRRSHRRRLVTAVGVVILATGGLAGTAAAASGTGPEGQTITVSKVDGLDPAGETITVHGEGYDLTKGIYVVVCVNNGAGQQPTPCLGGADMEGGGGASAWISSNPPSYGEGLATPFEEVGGKGSFDVQLSVAASDEFTDCLDTAQAPDGCVVGTRADHTRTADRSADVLIPITFADAGSGGDDGSDGNDAGGQGEAGPTPKPSSTTAAGGGSNLARTGASIIPAALAGLALLGGGGAAVAIRRRRTEETNRP</sequence>
<dbReference type="EMBL" id="SMKL01000124">
    <property type="protein sequence ID" value="TDC45725.1"/>
    <property type="molecule type" value="Genomic_DNA"/>
</dbReference>
<comment type="caution">
    <text evidence="4">The sequence shown here is derived from an EMBL/GenBank/DDBJ whole genome shotgun (WGS) entry which is preliminary data.</text>
</comment>
<accession>A0A4V2XVK7</accession>
<protein>
    <submittedName>
        <fullName evidence="4">LPXTG cell wall anchor domain-containing protein</fullName>
    </submittedName>
</protein>
<feature type="region of interest" description="Disordered" evidence="1">
    <location>
        <begin position="179"/>
        <end position="219"/>
    </location>
</feature>
<evidence type="ECO:0000313" key="5">
    <source>
        <dbReference type="Proteomes" id="UP000295621"/>
    </source>
</evidence>
<dbReference type="SUPFAM" id="SSF49319">
    <property type="entry name" value="Actinoxanthin-like"/>
    <property type="match status" value="1"/>
</dbReference>
<dbReference type="AlphaFoldDB" id="A0A4V2XVK7"/>
<keyword evidence="5" id="KW-1185">Reference proteome</keyword>
<gene>
    <name evidence="4" type="ORF">E1212_28440</name>
</gene>
<evidence type="ECO:0000256" key="3">
    <source>
        <dbReference type="SAM" id="SignalP"/>
    </source>
</evidence>
<keyword evidence="2" id="KW-0472">Membrane</keyword>
<reference evidence="4 5" key="1">
    <citation type="submission" date="2019-02" db="EMBL/GenBank/DDBJ databases">
        <title>Draft genome sequences of novel Actinobacteria.</title>
        <authorList>
            <person name="Sahin N."/>
            <person name="Ay H."/>
            <person name="Saygin H."/>
        </authorList>
    </citation>
    <scope>NUCLEOTIDE SEQUENCE [LARGE SCALE GENOMIC DNA]</scope>
    <source>
        <strain evidence="4 5">KC603</strain>
    </source>
</reference>
<proteinExistence type="predicted"/>
<dbReference type="NCBIfam" id="TIGR01167">
    <property type="entry name" value="LPXTG_anchor"/>
    <property type="match status" value="1"/>
</dbReference>
<keyword evidence="2" id="KW-0812">Transmembrane</keyword>
<keyword evidence="3" id="KW-0732">Signal</keyword>
<keyword evidence="2" id="KW-1133">Transmembrane helix</keyword>
<evidence type="ECO:0000313" key="4">
    <source>
        <dbReference type="EMBL" id="TDC45725.1"/>
    </source>
</evidence>
<feature type="signal peptide" evidence="3">
    <location>
        <begin position="1"/>
        <end position="34"/>
    </location>
</feature>